<comment type="caution">
    <text evidence="2">The sequence shown here is derived from an EMBL/GenBank/DDBJ whole genome shotgun (WGS) entry which is preliminary data.</text>
</comment>
<dbReference type="Proteomes" id="UP001215280">
    <property type="component" value="Unassembled WGS sequence"/>
</dbReference>
<keyword evidence="1" id="KW-0732">Signal</keyword>
<dbReference type="InterPro" id="IPR035810">
    <property type="entry name" value="PEBP_euk"/>
</dbReference>
<feature type="chain" id="PRO_5042111707" evidence="1">
    <location>
        <begin position="21"/>
        <end position="264"/>
    </location>
</feature>
<evidence type="ECO:0000313" key="3">
    <source>
        <dbReference type="Proteomes" id="UP001215280"/>
    </source>
</evidence>
<dbReference type="Pfam" id="PF01161">
    <property type="entry name" value="PBP"/>
    <property type="match status" value="1"/>
</dbReference>
<protein>
    <submittedName>
        <fullName evidence="2">Phosphatidylethanolamine-binding protein</fullName>
    </submittedName>
</protein>
<dbReference type="SUPFAM" id="SSF49777">
    <property type="entry name" value="PEBP-like"/>
    <property type="match status" value="1"/>
</dbReference>
<dbReference type="AlphaFoldDB" id="A0AAD7HJ23"/>
<name>A0AAD7HJ23_9AGAR</name>
<evidence type="ECO:0000256" key="1">
    <source>
        <dbReference type="SAM" id="SignalP"/>
    </source>
</evidence>
<proteinExistence type="predicted"/>
<dbReference type="PANTHER" id="PTHR11362">
    <property type="entry name" value="PHOSPHATIDYLETHANOLAMINE-BINDING PROTEIN"/>
    <property type="match status" value="1"/>
</dbReference>
<sequence>MAFFGFSVFLFPFLFVPALAQPTSCARGVSPADVSTAFSNAGLVPGVIPVFNPSGILDVVFTIPTTQQALNATPGANLTVQQTVNEPQLFLTSDNTNAPDTEYVVALFDPDAPTPQNASLAQFRHLLGGGYRWNVTGSNPGILANMTPALTDFFPPGPPPRSDPHRYMVLLYVQSQDFESKAASVVNASTPRTNFNITAFSDVLSLGSPFAGTFFFTGPKLTGSTSASGSTTTGTPAPSGAVSNHGPLTVSAALLIILLAYFSI</sequence>
<organism evidence="2 3">
    <name type="scientific">Mycena maculata</name>
    <dbReference type="NCBI Taxonomy" id="230809"/>
    <lineage>
        <taxon>Eukaryota</taxon>
        <taxon>Fungi</taxon>
        <taxon>Dikarya</taxon>
        <taxon>Basidiomycota</taxon>
        <taxon>Agaricomycotina</taxon>
        <taxon>Agaricomycetes</taxon>
        <taxon>Agaricomycetidae</taxon>
        <taxon>Agaricales</taxon>
        <taxon>Marasmiineae</taxon>
        <taxon>Mycenaceae</taxon>
        <taxon>Mycena</taxon>
    </lineage>
</organism>
<dbReference type="CDD" id="cd00866">
    <property type="entry name" value="PEBP_euk"/>
    <property type="match status" value="1"/>
</dbReference>
<dbReference type="EMBL" id="JARJLG010000271">
    <property type="protein sequence ID" value="KAJ7721174.1"/>
    <property type="molecule type" value="Genomic_DNA"/>
</dbReference>
<dbReference type="InterPro" id="IPR036610">
    <property type="entry name" value="PEBP-like_sf"/>
</dbReference>
<accession>A0AAD7HJ23</accession>
<gene>
    <name evidence="2" type="ORF">DFH07DRAFT_302617</name>
</gene>
<dbReference type="InterPro" id="IPR008914">
    <property type="entry name" value="PEBP"/>
</dbReference>
<dbReference type="Gene3D" id="3.90.280.10">
    <property type="entry name" value="PEBP-like"/>
    <property type="match status" value="1"/>
</dbReference>
<keyword evidence="3" id="KW-1185">Reference proteome</keyword>
<reference evidence="2" key="1">
    <citation type="submission" date="2023-03" db="EMBL/GenBank/DDBJ databases">
        <title>Massive genome expansion in bonnet fungi (Mycena s.s.) driven by repeated elements and novel gene families across ecological guilds.</title>
        <authorList>
            <consortium name="Lawrence Berkeley National Laboratory"/>
            <person name="Harder C.B."/>
            <person name="Miyauchi S."/>
            <person name="Viragh M."/>
            <person name="Kuo A."/>
            <person name="Thoen E."/>
            <person name="Andreopoulos B."/>
            <person name="Lu D."/>
            <person name="Skrede I."/>
            <person name="Drula E."/>
            <person name="Henrissat B."/>
            <person name="Morin E."/>
            <person name="Kohler A."/>
            <person name="Barry K."/>
            <person name="LaButti K."/>
            <person name="Morin E."/>
            <person name="Salamov A."/>
            <person name="Lipzen A."/>
            <person name="Mereny Z."/>
            <person name="Hegedus B."/>
            <person name="Baldrian P."/>
            <person name="Stursova M."/>
            <person name="Weitz H."/>
            <person name="Taylor A."/>
            <person name="Grigoriev I.V."/>
            <person name="Nagy L.G."/>
            <person name="Martin F."/>
            <person name="Kauserud H."/>
        </authorList>
    </citation>
    <scope>NUCLEOTIDE SEQUENCE</scope>
    <source>
        <strain evidence="2">CBHHK188m</strain>
    </source>
</reference>
<feature type="signal peptide" evidence="1">
    <location>
        <begin position="1"/>
        <end position="20"/>
    </location>
</feature>
<dbReference type="PANTHER" id="PTHR11362:SF82">
    <property type="entry name" value="PHOSPHATIDYLETHANOLAMINE-BINDING PROTEIN 4"/>
    <property type="match status" value="1"/>
</dbReference>
<evidence type="ECO:0000313" key="2">
    <source>
        <dbReference type="EMBL" id="KAJ7721174.1"/>
    </source>
</evidence>